<reference evidence="2" key="1">
    <citation type="submission" date="2016-11" db="UniProtKB">
        <authorList>
            <consortium name="WormBaseParasite"/>
        </authorList>
    </citation>
    <scope>IDENTIFICATION</scope>
    <source>
        <strain evidence="2">KR3021</strain>
    </source>
</reference>
<proteinExistence type="predicted"/>
<dbReference type="WBParaSite" id="RSKR_0000809000.1">
    <property type="protein sequence ID" value="RSKR_0000809000.1"/>
    <property type="gene ID" value="RSKR_0000809000"/>
</dbReference>
<accession>A0AC35U681</accession>
<sequence length="668" mass="76267">MEADLCEKVYNAMETKTNLVTLNMSHVIPLKKIILSSFSYMSGPELQFVWELDGDNECETNSSICYEKEEEYSILNEEEYSGESSNSQITSTTESLEDVGTDSRKDCYEDIDDALADELLAENEDEYNLYEDCCGFKISTQTKSVSMIKSSFSQISQLDDDHDFLCRKEEATESNVSNIDSGIGGTISTHSDLSFLCNNSPPQPNNLLSELMQSGFLTYNDEIDQENIVPTSQMSPLNSPLKSRQSNCNINDTLQVDSDMLTQITTESAHGVIDDDKFIVKIVLAEQICSLQMSNVPIYNKMISVPSRNIFCSSATFQMEQKDSYSMMFAITFVIPLNYKGWLMEKQNMIERFLMSYIPKFKASFMVESITDFLCRLSSDFQNLIYQFCALDKYKFFKRNTFSSIKLSDSYLSLTDLTQSEFQFLARCITGCLISQAKCAIICDKATQANELMLSLAPFVEQRNYHLCIKPHSFPFSAYFYMQSVKRNQLNHVLEESINISGPLCIIDIEKMNVYLTGTYATRKLWQKNYQKASILEIFNEVNLERKPKPNFNFNHLTAVKPCNQVLQLLQHLFILPNTRAPRLHVINQFKLSLQLKASAFIEYVRSVSKPKTSDKKNPIASHWSLIHARKHLSLISDSTFSIIVAEADKQVPHFSEFIFTTAKEFAK</sequence>
<evidence type="ECO:0000313" key="1">
    <source>
        <dbReference type="Proteomes" id="UP000095286"/>
    </source>
</evidence>
<evidence type="ECO:0000313" key="2">
    <source>
        <dbReference type="WBParaSite" id="RSKR_0000809000.1"/>
    </source>
</evidence>
<dbReference type="Proteomes" id="UP000095286">
    <property type="component" value="Unplaced"/>
</dbReference>
<name>A0AC35U681_9BILA</name>
<organism evidence="1 2">
    <name type="scientific">Rhabditophanes sp. KR3021</name>
    <dbReference type="NCBI Taxonomy" id="114890"/>
    <lineage>
        <taxon>Eukaryota</taxon>
        <taxon>Metazoa</taxon>
        <taxon>Ecdysozoa</taxon>
        <taxon>Nematoda</taxon>
        <taxon>Chromadorea</taxon>
        <taxon>Rhabditida</taxon>
        <taxon>Tylenchina</taxon>
        <taxon>Panagrolaimomorpha</taxon>
        <taxon>Strongyloidoidea</taxon>
        <taxon>Alloionematidae</taxon>
        <taxon>Rhabditophanes</taxon>
    </lineage>
</organism>
<protein>
    <submittedName>
        <fullName evidence="2">UDENN FLCN/SMCR8-type domain-containing protein</fullName>
    </submittedName>
</protein>